<dbReference type="Proteomes" id="UP001501183">
    <property type="component" value="Unassembled WGS sequence"/>
</dbReference>
<evidence type="ECO:0000313" key="3">
    <source>
        <dbReference type="Proteomes" id="UP001501183"/>
    </source>
</evidence>
<dbReference type="Gene3D" id="3.90.1200.10">
    <property type="match status" value="1"/>
</dbReference>
<reference evidence="3" key="1">
    <citation type="journal article" date="2019" name="Int. J. Syst. Evol. Microbiol.">
        <title>The Global Catalogue of Microorganisms (GCM) 10K type strain sequencing project: providing services to taxonomists for standard genome sequencing and annotation.</title>
        <authorList>
            <consortium name="The Broad Institute Genomics Platform"/>
            <consortium name="The Broad Institute Genome Sequencing Center for Infectious Disease"/>
            <person name="Wu L."/>
            <person name="Ma J."/>
        </authorList>
    </citation>
    <scope>NUCLEOTIDE SEQUENCE [LARGE SCALE GENOMIC DNA]</scope>
    <source>
        <strain evidence="3">JCM 32206</strain>
    </source>
</reference>
<dbReference type="Pfam" id="PF01636">
    <property type="entry name" value="APH"/>
    <property type="match status" value="1"/>
</dbReference>
<evidence type="ECO:0000259" key="1">
    <source>
        <dbReference type="Pfam" id="PF01636"/>
    </source>
</evidence>
<name>A0ABP8P8G5_9NOCA</name>
<dbReference type="EMBL" id="BAABFB010000050">
    <property type="protein sequence ID" value="GAA4482089.1"/>
    <property type="molecule type" value="Genomic_DNA"/>
</dbReference>
<dbReference type="InterPro" id="IPR002575">
    <property type="entry name" value="Aminoglycoside_PTrfase"/>
</dbReference>
<accession>A0ABP8P8G5</accession>
<dbReference type="PANTHER" id="PTHR47829:SF1">
    <property type="entry name" value="HAD FAMILY PHOSPHATASE"/>
    <property type="match status" value="1"/>
</dbReference>
<gene>
    <name evidence="2" type="ORF">GCM10023094_31310</name>
</gene>
<evidence type="ECO:0000313" key="2">
    <source>
        <dbReference type="EMBL" id="GAA4482089.1"/>
    </source>
</evidence>
<dbReference type="InterPro" id="IPR041726">
    <property type="entry name" value="ACAD10_11_N"/>
</dbReference>
<proteinExistence type="predicted"/>
<protein>
    <submittedName>
        <fullName evidence="2">Phosphotransferase family protein</fullName>
    </submittedName>
</protein>
<dbReference type="InterPro" id="IPR052898">
    <property type="entry name" value="ACAD10-like"/>
</dbReference>
<dbReference type="SUPFAM" id="SSF56112">
    <property type="entry name" value="Protein kinase-like (PK-like)"/>
    <property type="match status" value="1"/>
</dbReference>
<sequence length="347" mass="39021">MSAPISNDDGIREPAVTAWFREHVPATHGSLRFERIPGGRSNLTYSVTDENGTRWVLRRPPLGMAHSASHNVLREAAVLGRLRDTPVPVPVVVGTCGDESVTGAPFFVMDHIDGHVLRDPEAVRAALRVEQRGEVARSLVRALADLHTVDPREVGWGALAERDDYLARQLRRWNTQWEKDRIRDLDDLRRAHDRLLDRIPPQTVSRVVHGDFRLDNCIVTGDARLGGILDWELATVGDPLADLGQLLVYWAQPDDEVCALENPPTRVDSFPTRDELVALYLEFTRPEDVPDIDYYLAFNWWKIACIVEGVYTRTLSGAMGDTDRTAESFGEQAKRLAAQAWHIAQRL</sequence>
<dbReference type="Gene3D" id="3.30.200.20">
    <property type="entry name" value="Phosphorylase Kinase, domain 1"/>
    <property type="match status" value="1"/>
</dbReference>
<comment type="caution">
    <text evidence="2">The sequence shown here is derived from an EMBL/GenBank/DDBJ whole genome shotgun (WGS) entry which is preliminary data.</text>
</comment>
<dbReference type="RefSeq" id="WP_345346696.1">
    <property type="nucleotide sequence ID" value="NZ_BAABFB010000050.1"/>
</dbReference>
<organism evidence="2 3">
    <name type="scientific">Rhodococcus olei</name>
    <dbReference type="NCBI Taxonomy" id="2161675"/>
    <lineage>
        <taxon>Bacteria</taxon>
        <taxon>Bacillati</taxon>
        <taxon>Actinomycetota</taxon>
        <taxon>Actinomycetes</taxon>
        <taxon>Mycobacteriales</taxon>
        <taxon>Nocardiaceae</taxon>
        <taxon>Rhodococcus</taxon>
    </lineage>
</organism>
<dbReference type="PANTHER" id="PTHR47829">
    <property type="entry name" value="HYDROLASE, PUTATIVE (AFU_ORTHOLOGUE AFUA_1G12880)-RELATED"/>
    <property type="match status" value="1"/>
</dbReference>
<dbReference type="InterPro" id="IPR011009">
    <property type="entry name" value="Kinase-like_dom_sf"/>
</dbReference>
<keyword evidence="3" id="KW-1185">Reference proteome</keyword>
<dbReference type="CDD" id="cd05154">
    <property type="entry name" value="ACAD10_11_N-like"/>
    <property type="match status" value="1"/>
</dbReference>
<feature type="domain" description="Aminoglycoside phosphotransferase" evidence="1">
    <location>
        <begin position="33"/>
        <end position="257"/>
    </location>
</feature>